<dbReference type="InterPro" id="IPR050198">
    <property type="entry name" value="Non-receptor_tyrosine_kinases"/>
</dbReference>
<dbReference type="SMART" id="SM00219">
    <property type="entry name" value="TyrKc"/>
    <property type="match status" value="1"/>
</dbReference>
<dbReference type="SUPFAM" id="SSF56112">
    <property type="entry name" value="Protein kinase-like (PK-like)"/>
    <property type="match status" value="1"/>
</dbReference>
<evidence type="ECO:0000256" key="8">
    <source>
        <dbReference type="ARBA" id="ARBA00023137"/>
    </source>
</evidence>
<feature type="region of interest" description="Disordered" evidence="12">
    <location>
        <begin position="39"/>
        <end position="58"/>
    </location>
</feature>
<feature type="region of interest" description="Disordered" evidence="12">
    <location>
        <begin position="1344"/>
        <end position="1382"/>
    </location>
</feature>
<keyword evidence="8" id="KW-0829">Tyrosine-protein kinase</keyword>
<dbReference type="Gene3D" id="2.30.30.40">
    <property type="entry name" value="SH3 Domains"/>
    <property type="match status" value="1"/>
</dbReference>
<protein>
    <recommendedName>
        <fullName evidence="1">non-specific protein-tyrosine kinase</fullName>
        <ecNumber evidence="1">2.7.10.2</ecNumber>
    </recommendedName>
</protein>
<dbReference type="InterPro" id="IPR017441">
    <property type="entry name" value="Protein_kinase_ATP_BS"/>
</dbReference>
<evidence type="ECO:0000256" key="2">
    <source>
        <dbReference type="ARBA" id="ARBA00022553"/>
    </source>
</evidence>
<keyword evidence="6 11" id="KW-0067">ATP-binding</keyword>
<evidence type="ECO:0000256" key="1">
    <source>
        <dbReference type="ARBA" id="ARBA00011903"/>
    </source>
</evidence>
<feature type="domain" description="Protein kinase" evidence="14">
    <location>
        <begin position="471"/>
        <end position="722"/>
    </location>
</feature>
<feature type="domain" description="SH2" evidence="13">
    <location>
        <begin position="274"/>
        <end position="364"/>
    </location>
</feature>
<dbReference type="Pfam" id="PF07714">
    <property type="entry name" value="PK_Tyr_Ser-Thr"/>
    <property type="match status" value="1"/>
</dbReference>
<evidence type="ECO:0000259" key="14">
    <source>
        <dbReference type="PROSITE" id="PS50011"/>
    </source>
</evidence>
<feature type="compositionally biased region" description="Polar residues" evidence="12">
    <location>
        <begin position="1056"/>
        <end position="1067"/>
    </location>
</feature>
<evidence type="ECO:0000313" key="15">
    <source>
        <dbReference type="EMBL" id="KAF8565802.1"/>
    </source>
</evidence>
<feature type="region of interest" description="Disordered" evidence="12">
    <location>
        <begin position="855"/>
        <end position="891"/>
    </location>
</feature>
<evidence type="ECO:0000256" key="5">
    <source>
        <dbReference type="ARBA" id="ARBA00022777"/>
    </source>
</evidence>
<feature type="binding site" evidence="11">
    <location>
        <position position="500"/>
    </location>
    <ligand>
        <name>ATP</name>
        <dbReference type="ChEBI" id="CHEBI:30616"/>
    </ligand>
</feature>
<dbReference type="InterPro" id="IPR020635">
    <property type="entry name" value="Tyr_kinase_cat_dom"/>
</dbReference>
<dbReference type="PANTHER" id="PTHR24418">
    <property type="entry name" value="TYROSINE-PROTEIN KINASE"/>
    <property type="match status" value="1"/>
</dbReference>
<dbReference type="InterPro" id="IPR001245">
    <property type="entry name" value="Ser-Thr/Tyr_kinase_cat_dom"/>
</dbReference>
<dbReference type="CDD" id="cd09935">
    <property type="entry name" value="SH2_ABL"/>
    <property type="match status" value="1"/>
</dbReference>
<gene>
    <name evidence="15" type="ORF">P879_02079</name>
</gene>
<comment type="caution">
    <text evidence="15">The sequence shown here is derived from an EMBL/GenBank/DDBJ whole genome shotgun (WGS) entry which is preliminary data.</text>
</comment>
<dbReference type="Pfam" id="PF00017">
    <property type="entry name" value="SH2"/>
    <property type="match status" value="1"/>
</dbReference>
<feature type="region of interest" description="Disordered" evidence="12">
    <location>
        <begin position="385"/>
        <end position="446"/>
    </location>
</feature>
<dbReference type="FunFam" id="1.10.510.10:FF:000554">
    <property type="entry name" value="Predicted protein"/>
    <property type="match status" value="1"/>
</dbReference>
<feature type="compositionally biased region" description="Gly residues" evidence="12">
    <location>
        <begin position="1093"/>
        <end position="1102"/>
    </location>
</feature>
<dbReference type="InterPro" id="IPR011009">
    <property type="entry name" value="Kinase-like_dom_sf"/>
</dbReference>
<dbReference type="FunFam" id="3.30.200.20:FF:000037">
    <property type="entry name" value="Tyrosine-protein kinase"/>
    <property type="match status" value="1"/>
</dbReference>
<keyword evidence="3" id="KW-0808">Transferase</keyword>
<dbReference type="GO" id="GO:0004715">
    <property type="term" value="F:non-membrane spanning protein tyrosine kinase activity"/>
    <property type="evidence" value="ECO:0007669"/>
    <property type="project" value="UniProtKB-EC"/>
</dbReference>
<keyword evidence="4 11" id="KW-0547">Nucleotide-binding</keyword>
<dbReference type="PRINTS" id="PR00401">
    <property type="entry name" value="SH2DOMAIN"/>
</dbReference>
<dbReference type="SMART" id="SM00252">
    <property type="entry name" value="SH2"/>
    <property type="match status" value="1"/>
</dbReference>
<feature type="region of interest" description="Disordered" evidence="12">
    <location>
        <begin position="904"/>
        <end position="928"/>
    </location>
</feature>
<reference evidence="15 16" key="1">
    <citation type="submission" date="2019-07" db="EMBL/GenBank/DDBJ databases">
        <title>Annotation for the trematode Paragonimus westermani.</title>
        <authorList>
            <person name="Choi Y.-J."/>
        </authorList>
    </citation>
    <scope>NUCLEOTIDE SEQUENCE [LARGE SCALE GENOMIC DNA]</scope>
    <source>
        <strain evidence="15">180907_Pwestermani</strain>
    </source>
</reference>
<keyword evidence="2" id="KW-0597">Phosphoprotein</keyword>
<name>A0A8T0DEF2_9TREM</name>
<sequence>MMGGNPGKLMVSKAAAIPSTTLGSNVSCGDASKQLLTENSTSSPVAFSQASAENRGLTSPGGTDIMIVLYDFMESMKSQISIKRGELVRLLSYSPAGDWSEVEACGFTHMMTYPPTELGPSASAFNENHFHASSEGSGHHEAPGGTIGATGSTCEVSCAMVRTSQTKYRRGWVPTSYLAPAHVFNDPHHNRFIQQQPFLPTTGSSMLGPISDVRVPLTTQSTFPVQHSEHTAVRLTQGVSSDGTTSITDGTQPNTVQLCSPASVHGPGLSAYPWYHGAVSRQAAEQLLRIGITGSFLVRESESAPGQLSVTVRHLGRVYHYRISQDTRGLFYITNVHRFPSVVQLINHHSRSADGLVSPLLYSVPKHPIPSPPVNQAPYSSIAAHAIPPFTGPPHPQQPLSYSPPGNRIPSVELTHVQEPISSQTHQPQPHPRDGPLPLGPSSTSVQVDSFASVSPGFATLDEWEVNRDEILMRQKLGCGQYGDVYEAIWKRLNTVVAVKTLKQDVNVNDFLKEAAIMKKLRHRNLVQLLGVCTREPPLYLITEYMPNGNLLNYLRAQSPGDLTPPVLLCMAVQIASGMSYLEANSFIHRDLAARNCLVGDRNLIKVADFGLARYMQRQDTYTARNGAKFPIKWTAPEGLAYYIFSSKSDVWAFGVVLWELATYGLSPYPGVELHDVYHILEKGYRMERPHGCPEAVYNIMLQCWEWDANLRPSFAQIHAELERMYHTMNIEAEVAQELEKRQPTLPHNLTLVQPPPPCSRGVIQPLIMDRVQARTLTEASPNWNLISVPATDPRGSISSSTRVVPPQQPWVVMSHGFSSMIPSSTATVSATNPFHRNESHAQLGSNKQIYLEEDDAEEEEDDEFDETDDEGGSWTADREHDPMASANPSLNYIFNRPAHMQTSGCGSVTQNGQTSNPTDLPQLSNAESLKDGNCVNQLHGPLQFLSFSCDGQPSPISPGTQVLLPLAQPFTSAPTPHGEQVTLVQQTYRMPASTVSDEVQSRSTAATIATVSPSVLSKPVHVNFSRANSVVPVLKSTSSKVGTRANRPHRHVPESSHSVIQQSGTTRSRDTDTPDESGVGESIISNDSPADSGGGGGRRGGGMAVVSAPCIGPTDDFHVSLPSTRSCHSAMELPADRCNVSQPSRQVSCTAVTPVDPRRYTNHNQWTNGFLPYAPNLPGNPAPPSGQQLLHMTYGVSQPLLRLNAQAMDQFATLPPQDRIGRYLDSLNEMDTGPSPTNLPVSASKHAIPMTSVCSTVPMNDCFIFLNYPPPPPPPTAISSSNVAVSLGFSGKPVLNRPVATAFDSRYPNPAVSRDSHDASKTACSSATITENHVLVSDCLHTPNVSEPRRLSNQTSSPGNSRTTDHIPSRCSSADKSGEESNIDEVFRSVDQGTLSTTSESPSCAYRMRSGELTTPQTVCHDSSIDTDDVYQAPDACYSILANHQHSGVLNKLSKVDSWDALIERLKHLLEWAARVTTAKSDSAISHTELLKFTDSLDTFRSQLDAFVRSSWRQDSAYTTPADVLLVCGRLGKLTLDLCQSASLSRAQAFTQTNSPTASNSLLTELLDSVHSILHDLLNQLILLDQKTEQPITDVLSADATNGPSPSTKTLPNLRSCSPVVLGKV</sequence>
<evidence type="ECO:0000259" key="13">
    <source>
        <dbReference type="PROSITE" id="PS50001"/>
    </source>
</evidence>
<dbReference type="Gene3D" id="3.30.505.10">
    <property type="entry name" value="SH2 domain"/>
    <property type="match status" value="1"/>
</dbReference>
<dbReference type="OrthoDB" id="98077at2759"/>
<feature type="compositionally biased region" description="Polar residues" evidence="12">
    <location>
        <begin position="1352"/>
        <end position="1363"/>
    </location>
</feature>
<evidence type="ECO:0000256" key="4">
    <source>
        <dbReference type="ARBA" id="ARBA00022741"/>
    </source>
</evidence>
<evidence type="ECO:0000256" key="12">
    <source>
        <dbReference type="SAM" id="MobiDB-lite"/>
    </source>
</evidence>
<keyword evidence="7 10" id="KW-0727">SH2 domain</keyword>
<dbReference type="EC" id="2.7.10.2" evidence="1"/>
<dbReference type="InterPro" id="IPR036860">
    <property type="entry name" value="SH2_dom_sf"/>
</dbReference>
<dbReference type="PROSITE" id="PS50001">
    <property type="entry name" value="SH2"/>
    <property type="match status" value="1"/>
</dbReference>
<evidence type="ECO:0000256" key="11">
    <source>
        <dbReference type="PROSITE-ProRule" id="PRU10141"/>
    </source>
</evidence>
<dbReference type="PRINTS" id="PR00109">
    <property type="entry name" value="TYRKINASE"/>
</dbReference>
<dbReference type="EMBL" id="JTDF01006091">
    <property type="protein sequence ID" value="KAF8565802.1"/>
    <property type="molecule type" value="Genomic_DNA"/>
</dbReference>
<dbReference type="InterPro" id="IPR000980">
    <property type="entry name" value="SH2"/>
</dbReference>
<dbReference type="PROSITE" id="PS00109">
    <property type="entry name" value="PROTEIN_KINASE_TYR"/>
    <property type="match status" value="1"/>
</dbReference>
<dbReference type="GO" id="GO:0005524">
    <property type="term" value="F:ATP binding"/>
    <property type="evidence" value="ECO:0007669"/>
    <property type="project" value="UniProtKB-UniRule"/>
</dbReference>
<dbReference type="Gene3D" id="3.30.200.20">
    <property type="entry name" value="Phosphorylase Kinase, domain 1"/>
    <property type="match status" value="1"/>
</dbReference>
<evidence type="ECO:0000256" key="7">
    <source>
        <dbReference type="ARBA" id="ARBA00022999"/>
    </source>
</evidence>
<dbReference type="SUPFAM" id="SSF55550">
    <property type="entry name" value="SH2 domain"/>
    <property type="match status" value="1"/>
</dbReference>
<evidence type="ECO:0000313" key="16">
    <source>
        <dbReference type="Proteomes" id="UP000699462"/>
    </source>
</evidence>
<dbReference type="InterPro" id="IPR036028">
    <property type="entry name" value="SH3-like_dom_sf"/>
</dbReference>
<dbReference type="Proteomes" id="UP000699462">
    <property type="component" value="Unassembled WGS sequence"/>
</dbReference>
<dbReference type="PROSITE" id="PS00107">
    <property type="entry name" value="PROTEIN_KINASE_ATP"/>
    <property type="match status" value="1"/>
</dbReference>
<evidence type="ECO:0000256" key="6">
    <source>
        <dbReference type="ARBA" id="ARBA00022840"/>
    </source>
</evidence>
<evidence type="ECO:0000256" key="9">
    <source>
        <dbReference type="ARBA" id="ARBA00051245"/>
    </source>
</evidence>
<proteinExistence type="predicted"/>
<dbReference type="InterPro" id="IPR000719">
    <property type="entry name" value="Prot_kinase_dom"/>
</dbReference>
<dbReference type="Gene3D" id="1.10.510.10">
    <property type="entry name" value="Transferase(Phosphotransferase) domain 1"/>
    <property type="match status" value="1"/>
</dbReference>
<comment type="catalytic activity">
    <reaction evidence="9">
        <text>L-tyrosyl-[protein] + ATP = O-phospho-L-tyrosyl-[protein] + ADP + H(+)</text>
        <dbReference type="Rhea" id="RHEA:10596"/>
        <dbReference type="Rhea" id="RHEA-COMP:10136"/>
        <dbReference type="Rhea" id="RHEA-COMP:20101"/>
        <dbReference type="ChEBI" id="CHEBI:15378"/>
        <dbReference type="ChEBI" id="CHEBI:30616"/>
        <dbReference type="ChEBI" id="CHEBI:46858"/>
        <dbReference type="ChEBI" id="CHEBI:61978"/>
        <dbReference type="ChEBI" id="CHEBI:456216"/>
        <dbReference type="EC" id="2.7.10.2"/>
    </reaction>
</comment>
<evidence type="ECO:0000256" key="10">
    <source>
        <dbReference type="PROSITE-ProRule" id="PRU00191"/>
    </source>
</evidence>
<dbReference type="SUPFAM" id="SSF50044">
    <property type="entry name" value="SH3-domain"/>
    <property type="match status" value="1"/>
</dbReference>
<feature type="region of interest" description="Disordered" evidence="12">
    <location>
        <begin position="1036"/>
        <end position="1102"/>
    </location>
</feature>
<organism evidence="15 16">
    <name type="scientific">Paragonimus westermani</name>
    <dbReference type="NCBI Taxonomy" id="34504"/>
    <lineage>
        <taxon>Eukaryota</taxon>
        <taxon>Metazoa</taxon>
        <taxon>Spiralia</taxon>
        <taxon>Lophotrochozoa</taxon>
        <taxon>Platyhelminthes</taxon>
        <taxon>Trematoda</taxon>
        <taxon>Digenea</taxon>
        <taxon>Plagiorchiida</taxon>
        <taxon>Troglotremata</taxon>
        <taxon>Troglotrematidae</taxon>
        <taxon>Paragonimus</taxon>
    </lineage>
</organism>
<accession>A0A8T0DEF2</accession>
<evidence type="ECO:0000256" key="3">
    <source>
        <dbReference type="ARBA" id="ARBA00022679"/>
    </source>
</evidence>
<dbReference type="InterPro" id="IPR008266">
    <property type="entry name" value="Tyr_kinase_AS"/>
</dbReference>
<feature type="compositionally biased region" description="Acidic residues" evidence="12">
    <location>
        <begin position="855"/>
        <end position="872"/>
    </location>
</feature>
<dbReference type="InterPro" id="IPR035837">
    <property type="entry name" value="ABL_SH2"/>
</dbReference>
<keyword evidence="16" id="KW-1185">Reference proteome</keyword>
<dbReference type="PROSITE" id="PS50011">
    <property type="entry name" value="PROTEIN_KINASE_DOM"/>
    <property type="match status" value="1"/>
</dbReference>
<keyword evidence="5" id="KW-0418">Kinase</keyword>